<sequence>MAHLPSSVEEYPQVVFDESDVDRQLAWHESRLATRLESQQQRSAGQLRRLLANDDTVYKLSKIRLSGAVLTRPDFLRSIFAPVLSKSEPQKLTEILTSADQLHSRLAALDLFSSIKLDLHPVPDGALNEVELRLSVSERGRFFLKTSTDVGSGEGALTGLARGRNLFGGGELLEGSVGLGSRTRASYQLRAEAPVLGAKAKVELSGFGAERDLSAFASCHESLRGVVAKLKTVSRFGQHELWYELVGRRIGSLAPTASISIREAAGESLNLKSAVAHSWAFDSRDHIAFPTRGCSFRLFQEYAGLGGEANYLKSSIESSISRTLFSSQTVLSLGFQSGLIHSLAGRPVPFSDRFRLGGPTSVRMFHLNSLGPKDGNDYLGGQIFWAGGLSLWAPLPGKPNWPLRVHGFLNAGRLTNTWSNVGASSIAVGLGLAGQLQGVRIEANIGVPISVHEGDGSRRGLQVGLGIGFLS</sequence>
<proteinExistence type="inferred from homology"/>
<evidence type="ECO:0000256" key="1">
    <source>
        <dbReference type="ARBA" id="ARBA00004374"/>
    </source>
</evidence>
<evidence type="ECO:0000256" key="5">
    <source>
        <dbReference type="ARBA" id="ARBA00023136"/>
    </source>
</evidence>
<dbReference type="AlphaFoldDB" id="A0A9P6NQ42"/>
<evidence type="ECO:0000313" key="7">
    <source>
        <dbReference type="EMBL" id="KAG0149607.1"/>
    </source>
</evidence>
<name>A0A9P6NQ42_9BASI</name>
<dbReference type="InterPro" id="IPR039910">
    <property type="entry name" value="D15-like"/>
</dbReference>
<evidence type="ECO:0000256" key="2">
    <source>
        <dbReference type="ARBA" id="ARBA00010913"/>
    </source>
</evidence>
<keyword evidence="5" id="KW-0472">Membrane</keyword>
<dbReference type="EMBL" id="MU167226">
    <property type="protein sequence ID" value="KAG0149607.1"/>
    <property type="molecule type" value="Genomic_DNA"/>
</dbReference>
<gene>
    <name evidence="7" type="ORF">CROQUDRAFT_653430</name>
</gene>
<dbReference type="InterPro" id="IPR000184">
    <property type="entry name" value="Bac_surfAg_D15"/>
</dbReference>
<protein>
    <recommendedName>
        <fullName evidence="6">Bacterial surface antigen (D15) domain-containing protein</fullName>
    </recommendedName>
</protein>
<reference evidence="7" key="1">
    <citation type="submission" date="2013-11" db="EMBL/GenBank/DDBJ databases">
        <title>Genome sequence of the fusiform rust pathogen reveals effectors for host alternation and coevolution with pine.</title>
        <authorList>
            <consortium name="DOE Joint Genome Institute"/>
            <person name="Smith K."/>
            <person name="Pendleton A."/>
            <person name="Kubisiak T."/>
            <person name="Anderson C."/>
            <person name="Salamov A."/>
            <person name="Aerts A."/>
            <person name="Riley R."/>
            <person name="Clum A."/>
            <person name="Lindquist E."/>
            <person name="Ence D."/>
            <person name="Campbell M."/>
            <person name="Kronenberg Z."/>
            <person name="Feau N."/>
            <person name="Dhillon B."/>
            <person name="Hamelin R."/>
            <person name="Burleigh J."/>
            <person name="Smith J."/>
            <person name="Yandell M."/>
            <person name="Nelson C."/>
            <person name="Grigoriev I."/>
            <person name="Davis J."/>
        </authorList>
    </citation>
    <scope>NUCLEOTIDE SEQUENCE</scope>
    <source>
        <strain evidence="7">G11</strain>
    </source>
</reference>
<dbReference type="GO" id="GO:0045040">
    <property type="term" value="P:protein insertion into mitochondrial outer membrane"/>
    <property type="evidence" value="ECO:0007669"/>
    <property type="project" value="TreeGrafter"/>
</dbReference>
<comment type="caution">
    <text evidence="7">The sequence shown here is derived from an EMBL/GenBank/DDBJ whole genome shotgun (WGS) entry which is preliminary data.</text>
</comment>
<dbReference type="Proteomes" id="UP000886653">
    <property type="component" value="Unassembled WGS sequence"/>
</dbReference>
<dbReference type="GO" id="GO:0005741">
    <property type="term" value="C:mitochondrial outer membrane"/>
    <property type="evidence" value="ECO:0007669"/>
    <property type="project" value="UniProtKB-SubCell"/>
</dbReference>
<comment type="similarity">
    <text evidence="2">Belongs to the SAM50/omp85 family.</text>
</comment>
<evidence type="ECO:0000256" key="3">
    <source>
        <dbReference type="ARBA" id="ARBA00022452"/>
    </source>
</evidence>
<organism evidence="7 8">
    <name type="scientific">Cronartium quercuum f. sp. fusiforme G11</name>
    <dbReference type="NCBI Taxonomy" id="708437"/>
    <lineage>
        <taxon>Eukaryota</taxon>
        <taxon>Fungi</taxon>
        <taxon>Dikarya</taxon>
        <taxon>Basidiomycota</taxon>
        <taxon>Pucciniomycotina</taxon>
        <taxon>Pucciniomycetes</taxon>
        <taxon>Pucciniales</taxon>
        <taxon>Coleosporiaceae</taxon>
        <taxon>Cronartium</taxon>
    </lineage>
</organism>
<accession>A0A9P6NQ42</accession>
<evidence type="ECO:0000313" key="8">
    <source>
        <dbReference type="Proteomes" id="UP000886653"/>
    </source>
</evidence>
<dbReference type="Pfam" id="PF01103">
    <property type="entry name" value="Omp85"/>
    <property type="match status" value="1"/>
</dbReference>
<keyword evidence="4" id="KW-0812">Transmembrane</keyword>
<dbReference type="OrthoDB" id="1724197at2759"/>
<feature type="domain" description="Bacterial surface antigen (D15)" evidence="6">
    <location>
        <begin position="165"/>
        <end position="469"/>
    </location>
</feature>
<dbReference type="PANTHER" id="PTHR12815">
    <property type="entry name" value="SORTING AND ASSEMBLY MACHINERY SAMM50 PROTEIN FAMILY MEMBER"/>
    <property type="match status" value="1"/>
</dbReference>
<keyword evidence="3" id="KW-1134">Transmembrane beta strand</keyword>
<dbReference type="PANTHER" id="PTHR12815:SF18">
    <property type="entry name" value="SORTING AND ASSEMBLY MACHINERY COMPONENT 50 HOMOLOG"/>
    <property type="match status" value="1"/>
</dbReference>
<comment type="subcellular location">
    <subcellularLocation>
        <location evidence="1">Mitochondrion outer membrane</location>
        <topology evidence="1">Multi-pass membrane protein</topology>
    </subcellularLocation>
</comment>
<keyword evidence="8" id="KW-1185">Reference proteome</keyword>
<dbReference type="Gene3D" id="2.40.160.50">
    <property type="entry name" value="membrane protein fhac: a member of the omp85/tpsb transporter family"/>
    <property type="match status" value="1"/>
</dbReference>
<evidence type="ECO:0000256" key="4">
    <source>
        <dbReference type="ARBA" id="ARBA00022692"/>
    </source>
</evidence>
<evidence type="ECO:0000259" key="6">
    <source>
        <dbReference type="Pfam" id="PF01103"/>
    </source>
</evidence>